<evidence type="ECO:0000256" key="1">
    <source>
        <dbReference type="ARBA" id="ARBA00004196"/>
    </source>
</evidence>
<dbReference type="RefSeq" id="WP_116441332.1">
    <property type="nucleotide sequence ID" value="NZ_BHEO01000002.1"/>
</dbReference>
<keyword evidence="2 3" id="KW-0175">Coiled coil</keyword>
<reference evidence="4 7" key="1">
    <citation type="journal article" date="2018" name="Int. J. Syst. Evol. Microbiol.">
        <title>Draft Genome Sequence of Faecalimonas umbilicata JCM 30896T, an Acetate-Producing Bacterium Isolated from Human Feces.</title>
        <authorList>
            <person name="Sakamoto M."/>
            <person name="Ikeyama N."/>
            <person name="Yuki M."/>
            <person name="Ohkuma M."/>
        </authorList>
    </citation>
    <scope>NUCLEOTIDE SEQUENCE [LARGE SCALE GENOMIC DNA]</scope>
    <source>
        <strain evidence="4 7">EGH7</strain>
    </source>
</reference>
<accession>A0A4R3JSM3</accession>
<evidence type="ECO:0000256" key="3">
    <source>
        <dbReference type="SAM" id="Coils"/>
    </source>
</evidence>
<evidence type="ECO:0000313" key="5">
    <source>
        <dbReference type="EMBL" id="TCS68488.1"/>
    </source>
</evidence>
<dbReference type="GO" id="GO:0030313">
    <property type="term" value="C:cell envelope"/>
    <property type="evidence" value="ECO:0007669"/>
    <property type="project" value="UniProtKB-SubCell"/>
</dbReference>
<dbReference type="AlphaFoldDB" id="A0A4R3JSM3"/>
<reference evidence="5 6" key="2">
    <citation type="submission" date="2019-03" db="EMBL/GenBank/DDBJ databases">
        <title>Genomic Encyclopedia of Type Strains, Phase IV (KMG-IV): sequencing the most valuable type-strain genomes for metagenomic binning, comparative biology and taxonomic classification.</title>
        <authorList>
            <person name="Goeker M."/>
        </authorList>
    </citation>
    <scope>NUCLEOTIDE SEQUENCE [LARGE SCALE GENOMIC DNA]</scope>
    <source>
        <strain evidence="5 6">DSM 103426</strain>
    </source>
</reference>
<dbReference type="Gene3D" id="2.40.420.20">
    <property type="match status" value="1"/>
</dbReference>
<dbReference type="EMBL" id="BHEO01000002">
    <property type="protein sequence ID" value="GBU04470.1"/>
    <property type="molecule type" value="Genomic_DNA"/>
</dbReference>
<evidence type="ECO:0000313" key="6">
    <source>
        <dbReference type="Proteomes" id="UP000294613"/>
    </source>
</evidence>
<feature type="coiled-coil region" evidence="3">
    <location>
        <begin position="98"/>
        <end position="125"/>
    </location>
</feature>
<sequence length="518" mass="55659">MKKMKISKKQLAAAAFAAFFLIMAVCTGISRIAASILVPKVTTESVQEGKLSVVIQGKGIVETRMESLISLEKGLRVEKVLSAGTVVKKGDVLLQYDKAYLQESVDKKRAEIQKLELAVQQARITGQPPARAAATDGAARDVQLSEENYARAEEGYSMAAANYEEGILHLQQTLEREKQAAEEEKMGAMKQAQELEQAGKTEEAELLRRQAEEAAQQRIAQAQTVYDGSVQELEIQKQQALADLQMQESARDQAYNTYESAKEQDAVAAANDQKTAEAGGYTIQSVQVDLDMAKKELAKLEQAQAENAEVKASENGVLRESSVTAGGVTDETSFLAIGWGGYRIKGSLAAEDLSKAEVGDEVKITVPGQGKTLKKNIEEILSGTAGSGKILGSGAENGGANSSGNTVAAGSFYAFLNENEAVYGSEVSYEINRQTESAYKQVLPLSAVRKDVDGTYCLVAEKEETILGAEYKAKRIPVTVAEKDGTHAAVASTLTDEDKVIVGSSKEIAPEDKVRLKE</sequence>
<evidence type="ECO:0008006" key="8">
    <source>
        <dbReference type="Google" id="ProtNLM"/>
    </source>
</evidence>
<feature type="coiled-coil region" evidence="3">
    <location>
        <begin position="160"/>
        <end position="320"/>
    </location>
</feature>
<dbReference type="InterPro" id="IPR050465">
    <property type="entry name" value="UPF0194_transport"/>
</dbReference>
<evidence type="ECO:0000313" key="7">
    <source>
        <dbReference type="Proteomes" id="UP000702954"/>
    </source>
</evidence>
<dbReference type="PANTHER" id="PTHR32347">
    <property type="entry name" value="EFFLUX SYSTEM COMPONENT YKNX-RELATED"/>
    <property type="match status" value="1"/>
</dbReference>
<dbReference type="EMBL" id="SLZV01000008">
    <property type="protein sequence ID" value="TCS68488.1"/>
    <property type="molecule type" value="Genomic_DNA"/>
</dbReference>
<comment type="caution">
    <text evidence="5">The sequence shown here is derived from an EMBL/GenBank/DDBJ whole genome shotgun (WGS) entry which is preliminary data.</text>
</comment>
<dbReference type="Proteomes" id="UP000294613">
    <property type="component" value="Unassembled WGS sequence"/>
</dbReference>
<gene>
    <name evidence="5" type="ORF">EDD74_10866</name>
    <name evidence="4" type="ORF">FAEUMB_10110</name>
</gene>
<name>A0A4R3JSM3_9FIRM</name>
<protein>
    <recommendedName>
        <fullName evidence="8">Biotin/lipoyl-binding protein</fullName>
    </recommendedName>
</protein>
<organism evidence="5 6">
    <name type="scientific">Faecalimonas umbilicata</name>
    <dbReference type="NCBI Taxonomy" id="1912855"/>
    <lineage>
        <taxon>Bacteria</taxon>
        <taxon>Bacillati</taxon>
        <taxon>Bacillota</taxon>
        <taxon>Clostridia</taxon>
        <taxon>Lachnospirales</taxon>
        <taxon>Lachnospiraceae</taxon>
        <taxon>Faecalimonas</taxon>
    </lineage>
</organism>
<comment type="subcellular location">
    <subcellularLocation>
        <location evidence="1">Cell envelope</location>
    </subcellularLocation>
</comment>
<proteinExistence type="predicted"/>
<keyword evidence="7" id="KW-1185">Reference proteome</keyword>
<evidence type="ECO:0000256" key="2">
    <source>
        <dbReference type="ARBA" id="ARBA00023054"/>
    </source>
</evidence>
<dbReference type="PANTHER" id="PTHR32347:SF14">
    <property type="entry name" value="EFFLUX SYSTEM COMPONENT YKNX-RELATED"/>
    <property type="match status" value="1"/>
</dbReference>
<evidence type="ECO:0000313" key="4">
    <source>
        <dbReference type="EMBL" id="GBU04470.1"/>
    </source>
</evidence>
<dbReference type="Proteomes" id="UP000702954">
    <property type="component" value="Unassembled WGS sequence"/>
</dbReference>